<dbReference type="Gene3D" id="3.30.565.10">
    <property type="entry name" value="Histidine kinase-like ATPase, C-terminal domain"/>
    <property type="match status" value="1"/>
</dbReference>
<evidence type="ECO:0000259" key="18">
    <source>
        <dbReference type="PROSITE" id="PS50112"/>
    </source>
</evidence>
<dbReference type="Gene3D" id="3.30.450.20">
    <property type="entry name" value="PAS domain"/>
    <property type="match status" value="4"/>
</dbReference>
<keyword evidence="11" id="KW-0418">Kinase</keyword>
<evidence type="ECO:0000256" key="11">
    <source>
        <dbReference type="ARBA" id="ARBA00022777"/>
    </source>
</evidence>
<evidence type="ECO:0000313" key="21">
    <source>
        <dbReference type="Proteomes" id="UP000218366"/>
    </source>
</evidence>
<dbReference type="InterPro" id="IPR000014">
    <property type="entry name" value="PAS"/>
</dbReference>
<dbReference type="InterPro" id="IPR001789">
    <property type="entry name" value="Sig_transdc_resp-reg_receiver"/>
</dbReference>
<evidence type="ECO:0000256" key="10">
    <source>
        <dbReference type="ARBA" id="ARBA00022741"/>
    </source>
</evidence>
<dbReference type="InterPro" id="IPR035965">
    <property type="entry name" value="PAS-like_dom_sf"/>
</dbReference>
<evidence type="ECO:0000256" key="9">
    <source>
        <dbReference type="ARBA" id="ARBA00022737"/>
    </source>
</evidence>
<evidence type="ECO:0000259" key="17">
    <source>
        <dbReference type="PROSITE" id="PS50110"/>
    </source>
</evidence>
<dbReference type="Pfam" id="PF02518">
    <property type="entry name" value="HATPase_c"/>
    <property type="match status" value="1"/>
</dbReference>
<dbReference type="PANTHER" id="PTHR43304">
    <property type="entry name" value="PHYTOCHROME-LIKE PROTEIN CPH1"/>
    <property type="match status" value="1"/>
</dbReference>
<feature type="domain" description="Response regulatory" evidence="17">
    <location>
        <begin position="1001"/>
        <end position="1113"/>
    </location>
</feature>
<feature type="domain" description="PAC" evidence="19">
    <location>
        <begin position="663"/>
        <end position="716"/>
    </location>
</feature>
<accession>A0A2A4B403</accession>
<protein>
    <recommendedName>
        <fullName evidence="3">histidine kinase</fullName>
        <ecNumber evidence="3">2.7.13.3</ecNumber>
    </recommendedName>
</protein>
<name>A0A2A4B403_9SPHN</name>
<dbReference type="SMART" id="SM00065">
    <property type="entry name" value="GAF"/>
    <property type="match status" value="1"/>
</dbReference>
<dbReference type="FunFam" id="2.10.70.100:FF:000001">
    <property type="entry name" value="Sensory transduction histidine kinase"/>
    <property type="match status" value="1"/>
</dbReference>
<dbReference type="InterPro" id="IPR036097">
    <property type="entry name" value="HisK_dim/P_sf"/>
</dbReference>
<dbReference type="SMART" id="SM00091">
    <property type="entry name" value="PAS"/>
    <property type="match status" value="3"/>
</dbReference>
<evidence type="ECO:0000259" key="19">
    <source>
        <dbReference type="PROSITE" id="PS50113"/>
    </source>
</evidence>
<keyword evidence="15" id="KW-0175">Coiled coil</keyword>
<dbReference type="NCBIfam" id="TIGR00229">
    <property type="entry name" value="sensory_box"/>
    <property type="match status" value="2"/>
</dbReference>
<dbReference type="Pfam" id="PF08448">
    <property type="entry name" value="PAS_4"/>
    <property type="match status" value="1"/>
</dbReference>
<dbReference type="FunFam" id="3.30.450.20:FF:000099">
    <property type="entry name" value="Sensory box sensor histidine kinase"/>
    <property type="match status" value="1"/>
</dbReference>
<dbReference type="InterPro" id="IPR013655">
    <property type="entry name" value="PAS_fold_3"/>
</dbReference>
<dbReference type="Gene3D" id="3.40.50.2300">
    <property type="match status" value="1"/>
</dbReference>
<dbReference type="CDD" id="cd00130">
    <property type="entry name" value="PAS"/>
    <property type="match status" value="2"/>
</dbReference>
<evidence type="ECO:0000259" key="16">
    <source>
        <dbReference type="PROSITE" id="PS50109"/>
    </source>
</evidence>
<feature type="domain" description="PAC" evidence="19">
    <location>
        <begin position="362"/>
        <end position="414"/>
    </location>
</feature>
<dbReference type="SMART" id="SM00387">
    <property type="entry name" value="HATPase_c"/>
    <property type="match status" value="1"/>
</dbReference>
<feature type="domain" description="PAC" evidence="19">
    <location>
        <begin position="226"/>
        <end position="283"/>
    </location>
</feature>
<dbReference type="InterPro" id="IPR000700">
    <property type="entry name" value="PAS-assoc_C"/>
</dbReference>
<dbReference type="InterPro" id="IPR036890">
    <property type="entry name" value="HATPase_C_sf"/>
</dbReference>
<keyword evidence="9" id="KW-0677">Repeat</keyword>
<evidence type="ECO:0000256" key="14">
    <source>
        <dbReference type="PROSITE-ProRule" id="PRU00169"/>
    </source>
</evidence>
<dbReference type="SUPFAM" id="SSF55781">
    <property type="entry name" value="GAF domain-like"/>
    <property type="match status" value="1"/>
</dbReference>
<dbReference type="OrthoDB" id="9796100at2"/>
<dbReference type="SUPFAM" id="SSF47384">
    <property type="entry name" value="Homodimeric domain of signal transducing histidine kinase"/>
    <property type="match status" value="1"/>
</dbReference>
<evidence type="ECO:0000256" key="12">
    <source>
        <dbReference type="ARBA" id="ARBA00022989"/>
    </source>
</evidence>
<evidence type="ECO:0000256" key="7">
    <source>
        <dbReference type="ARBA" id="ARBA00022679"/>
    </source>
</evidence>
<comment type="subcellular location">
    <subcellularLocation>
        <location evidence="2">Cell inner membrane</location>
        <topology evidence="2">Multi-pass membrane protein</topology>
    </subcellularLocation>
</comment>
<sequence>MAARIREKDWRGHPLGTPDTWPQALRFSLNLCLASSFPMAIYWGPDFYLLYNDAWSAIPAERHPWALGRRGAEVWADIWDVVAPQFETAMREGTPFASFDQLLMMNRGGVPTETYWNYSGTPIRDEFGRIAGILNQGNETTRFVLAERRSRAEIERLTELFQQSPGAVALVAGPEHRFEMANDTYLELIGRRDILGRTVREAVPEVVEQGFADLLDNVRATGKTYRAWGARVMLARGGAAPLEERVIDFVYQPIRDGGGEVTRIFIEATDVTERAAAERALEESQARLDLALQAAQGVGIWDWDVVNDRVTADSGFARLYGADTEEAAVGAPLNDFFAAIHPDDADRVRAAIDATLLHGTSFSEEYRLVQPDGSVRWVMAEGRALRGEGGAMVRFPGITFDITRRKAAEEAARATTEELRQATEAQAFIYSLAERQRGLDTPEAIMRLTAAALGRRMKLDRVGFYRVAPDTGTATFGPGWTSGRLPLMRGTLSAEELGESMTSQYRAGRTLVSGDCADDKGLTGSAVSRLAPAAIGVPLLRQGRWLATFYVNQAEPRDWSAEDVAFVEAVAEISWDAVERANAVAALRHSEAQFRAITDSIDHMVWAASPDGLVDYYNARWYDYTGSAIGSTDGDAWDRVLHPDDRDAAVAAWAASIATGDEYQIEYRIWHAPSATYRWALGRGTAVRDSEGRITRWFGTTTDIQTVVEAREVLARSREDLERAVEERTRQLMATEEQLRQAQKMEAVGQLTGGIAHDFNNMLAVVIGALDLMERRVAQGSTDIGRYLTAARDGATRAAGLTQRLLAFARQTPLAPRPIDIDAMVTGMLDLLVRTIGDDIRVETNLAGDLRPAVVDPSQLENVVLNLAVNARDAMPGGGTLSIATSQHVVDGEEAERFGVAPGHFLRLCVADTGAGMAPDVVRRAFEPFFTTKAVGKGTGLGLSQVFGFVRQSGGHVRIESTPGEGTAVHLYLPAADAETSTPGERAPPNTHLPQARPGERVLVVEDEERVRSFSVEALRDLGYAVDAAASGPEALAAIGAGLKPDLLFTDMVMPDMTGRELADAVEARVPGLRVLFTSGYTREQGNAATGGPALLPKPFNLRQLAERVRGALDG</sequence>
<dbReference type="GO" id="GO:0005886">
    <property type="term" value="C:plasma membrane"/>
    <property type="evidence" value="ECO:0007669"/>
    <property type="project" value="UniProtKB-SubCell"/>
</dbReference>
<dbReference type="PRINTS" id="PR00344">
    <property type="entry name" value="BCTRLSENSOR"/>
</dbReference>
<dbReference type="SUPFAM" id="SSF55874">
    <property type="entry name" value="ATPase domain of HSP90 chaperone/DNA topoisomerase II/histidine kinase"/>
    <property type="match status" value="1"/>
</dbReference>
<feature type="modified residue" description="4-aspartylphosphate" evidence="14">
    <location>
        <position position="1051"/>
    </location>
</feature>
<dbReference type="Proteomes" id="UP000218366">
    <property type="component" value="Unassembled WGS sequence"/>
</dbReference>
<feature type="domain" description="Histidine kinase" evidence="16">
    <location>
        <begin position="754"/>
        <end position="977"/>
    </location>
</feature>
<dbReference type="PROSITE" id="PS50112">
    <property type="entry name" value="PAS"/>
    <property type="match status" value="1"/>
</dbReference>
<evidence type="ECO:0000256" key="8">
    <source>
        <dbReference type="ARBA" id="ARBA00022692"/>
    </source>
</evidence>
<feature type="domain" description="PAS" evidence="18">
    <location>
        <begin position="590"/>
        <end position="660"/>
    </location>
</feature>
<evidence type="ECO:0000256" key="13">
    <source>
        <dbReference type="ARBA" id="ARBA00023136"/>
    </source>
</evidence>
<dbReference type="InterPro" id="IPR003594">
    <property type="entry name" value="HATPase_dom"/>
</dbReference>
<dbReference type="InterPro" id="IPR003661">
    <property type="entry name" value="HisK_dim/P_dom"/>
</dbReference>
<dbReference type="PROSITE" id="PS50109">
    <property type="entry name" value="HIS_KIN"/>
    <property type="match status" value="1"/>
</dbReference>
<dbReference type="SMART" id="SM00388">
    <property type="entry name" value="HisKA"/>
    <property type="match status" value="1"/>
</dbReference>
<dbReference type="SUPFAM" id="SSF52172">
    <property type="entry name" value="CheY-like"/>
    <property type="match status" value="1"/>
</dbReference>
<dbReference type="SMART" id="SM00086">
    <property type="entry name" value="PAC"/>
    <property type="match status" value="3"/>
</dbReference>
<dbReference type="InterPro" id="IPR005467">
    <property type="entry name" value="His_kinase_dom"/>
</dbReference>
<comment type="caution">
    <text evidence="20">The sequence shown here is derived from an EMBL/GenBank/DDBJ whole genome shotgun (WGS) entry which is preliminary data.</text>
</comment>
<evidence type="ECO:0000256" key="1">
    <source>
        <dbReference type="ARBA" id="ARBA00000085"/>
    </source>
</evidence>
<reference evidence="20 21" key="1">
    <citation type="submission" date="2017-09" db="EMBL/GenBank/DDBJ databases">
        <title>Sphingomonas spermidinifaciens 9NM-10, whole genome shotgun sequence.</title>
        <authorList>
            <person name="Feng G."/>
            <person name="Zhu H."/>
        </authorList>
    </citation>
    <scope>NUCLEOTIDE SEQUENCE [LARGE SCALE GENOMIC DNA]</scope>
    <source>
        <strain evidence="20 21">9NM-10</strain>
    </source>
</reference>
<dbReference type="GO" id="GO:0000166">
    <property type="term" value="F:nucleotide binding"/>
    <property type="evidence" value="ECO:0007669"/>
    <property type="project" value="UniProtKB-KW"/>
</dbReference>
<gene>
    <name evidence="20" type="ORF">COC42_11315</name>
</gene>
<keyword evidence="8" id="KW-0812">Transmembrane</keyword>
<dbReference type="InterPro" id="IPR052162">
    <property type="entry name" value="Sensor_kinase/Photoreceptor"/>
</dbReference>
<dbReference type="SMART" id="SM00448">
    <property type="entry name" value="REC"/>
    <property type="match status" value="1"/>
</dbReference>
<keyword evidence="12" id="KW-1133">Transmembrane helix</keyword>
<dbReference type="InterPro" id="IPR011006">
    <property type="entry name" value="CheY-like_superfamily"/>
</dbReference>
<keyword evidence="10" id="KW-0547">Nucleotide-binding</keyword>
<keyword evidence="4" id="KW-1003">Cell membrane</keyword>
<evidence type="ECO:0000256" key="2">
    <source>
        <dbReference type="ARBA" id="ARBA00004429"/>
    </source>
</evidence>
<comment type="catalytic activity">
    <reaction evidence="1">
        <text>ATP + protein L-histidine = ADP + protein N-phospho-L-histidine.</text>
        <dbReference type="EC" id="2.7.13.3"/>
    </reaction>
</comment>
<dbReference type="AlphaFoldDB" id="A0A2A4B403"/>
<dbReference type="Gene3D" id="2.10.70.100">
    <property type="match status" value="1"/>
</dbReference>
<dbReference type="PANTHER" id="PTHR43304:SF1">
    <property type="entry name" value="PAC DOMAIN-CONTAINING PROTEIN"/>
    <property type="match status" value="1"/>
</dbReference>
<proteinExistence type="predicted"/>
<dbReference type="Gene3D" id="1.10.287.130">
    <property type="match status" value="1"/>
</dbReference>
<keyword evidence="13" id="KW-0472">Membrane</keyword>
<keyword evidence="5" id="KW-0997">Cell inner membrane</keyword>
<dbReference type="InterPro" id="IPR013656">
    <property type="entry name" value="PAS_4"/>
</dbReference>
<organism evidence="20 21">
    <name type="scientific">Sphingomonas spermidinifaciens</name>
    <dbReference type="NCBI Taxonomy" id="1141889"/>
    <lineage>
        <taxon>Bacteria</taxon>
        <taxon>Pseudomonadati</taxon>
        <taxon>Pseudomonadota</taxon>
        <taxon>Alphaproteobacteria</taxon>
        <taxon>Sphingomonadales</taxon>
        <taxon>Sphingomonadaceae</taxon>
        <taxon>Sphingomonas</taxon>
    </lineage>
</organism>
<keyword evidence="21" id="KW-1185">Reference proteome</keyword>
<dbReference type="EC" id="2.7.13.3" evidence="3"/>
<dbReference type="Pfam" id="PF00512">
    <property type="entry name" value="HisKA"/>
    <property type="match status" value="1"/>
</dbReference>
<dbReference type="Gene3D" id="3.30.450.40">
    <property type="match status" value="1"/>
</dbReference>
<dbReference type="InterPro" id="IPR003018">
    <property type="entry name" value="GAF"/>
</dbReference>
<keyword evidence="6 14" id="KW-0597">Phosphoprotein</keyword>
<dbReference type="Pfam" id="PF00072">
    <property type="entry name" value="Response_reg"/>
    <property type="match status" value="1"/>
</dbReference>
<feature type="coiled-coil region" evidence="15">
    <location>
        <begin position="707"/>
        <end position="745"/>
    </location>
</feature>
<dbReference type="Pfam" id="PF01590">
    <property type="entry name" value="GAF"/>
    <property type="match status" value="1"/>
</dbReference>
<dbReference type="SUPFAM" id="SSF55785">
    <property type="entry name" value="PYP-like sensor domain (PAS domain)"/>
    <property type="match status" value="3"/>
</dbReference>
<evidence type="ECO:0000256" key="4">
    <source>
        <dbReference type="ARBA" id="ARBA00022475"/>
    </source>
</evidence>
<evidence type="ECO:0000256" key="5">
    <source>
        <dbReference type="ARBA" id="ARBA00022519"/>
    </source>
</evidence>
<dbReference type="InterPro" id="IPR004358">
    <property type="entry name" value="Sig_transdc_His_kin-like_C"/>
</dbReference>
<keyword evidence="7" id="KW-0808">Transferase</keyword>
<evidence type="ECO:0000256" key="6">
    <source>
        <dbReference type="ARBA" id="ARBA00022553"/>
    </source>
</evidence>
<dbReference type="InterPro" id="IPR001610">
    <property type="entry name" value="PAC"/>
</dbReference>
<evidence type="ECO:0000256" key="15">
    <source>
        <dbReference type="SAM" id="Coils"/>
    </source>
</evidence>
<dbReference type="EMBL" id="NWMW01000002">
    <property type="protein sequence ID" value="PCD02777.1"/>
    <property type="molecule type" value="Genomic_DNA"/>
</dbReference>
<dbReference type="Pfam" id="PF08447">
    <property type="entry name" value="PAS_3"/>
    <property type="match status" value="2"/>
</dbReference>
<dbReference type="InterPro" id="IPR029016">
    <property type="entry name" value="GAF-like_dom_sf"/>
</dbReference>
<dbReference type="PROSITE" id="PS50110">
    <property type="entry name" value="RESPONSE_REGULATORY"/>
    <property type="match status" value="1"/>
</dbReference>
<dbReference type="PROSITE" id="PS50113">
    <property type="entry name" value="PAC"/>
    <property type="match status" value="3"/>
</dbReference>
<evidence type="ECO:0000256" key="3">
    <source>
        <dbReference type="ARBA" id="ARBA00012438"/>
    </source>
</evidence>
<evidence type="ECO:0000313" key="20">
    <source>
        <dbReference type="EMBL" id="PCD02777.1"/>
    </source>
</evidence>
<dbReference type="GO" id="GO:0000155">
    <property type="term" value="F:phosphorelay sensor kinase activity"/>
    <property type="evidence" value="ECO:0007669"/>
    <property type="project" value="InterPro"/>
</dbReference>